<evidence type="ECO:0000313" key="3">
    <source>
        <dbReference type="Proteomes" id="UP001259982"/>
    </source>
</evidence>
<dbReference type="PANTHER" id="PTHR32432:SF3">
    <property type="entry name" value="ETHANOLAMINE UTILIZATION PROTEIN EUTJ"/>
    <property type="match status" value="1"/>
</dbReference>
<protein>
    <submittedName>
        <fullName evidence="2">Type IV pilus assembly protein PilM</fullName>
    </submittedName>
</protein>
<dbReference type="Proteomes" id="UP001259982">
    <property type="component" value="Unassembled WGS sequence"/>
</dbReference>
<dbReference type="CDD" id="cd24049">
    <property type="entry name" value="ASKHA_NBD_PilM"/>
    <property type="match status" value="1"/>
</dbReference>
<gene>
    <name evidence="2" type="primary">pilM</name>
    <name evidence="2" type="ORF">RM531_14495</name>
</gene>
<comment type="caution">
    <text evidence="2">The sequence shown here is derived from an EMBL/GenBank/DDBJ whole genome shotgun (WGS) entry which is preliminary data.</text>
</comment>
<dbReference type="PANTHER" id="PTHR32432">
    <property type="entry name" value="CELL DIVISION PROTEIN FTSA-RELATED"/>
    <property type="match status" value="1"/>
</dbReference>
<dbReference type="Gene3D" id="3.30.420.40">
    <property type="match status" value="2"/>
</dbReference>
<dbReference type="SUPFAM" id="SSF53067">
    <property type="entry name" value="Actin-like ATPase domain"/>
    <property type="match status" value="2"/>
</dbReference>
<dbReference type="InterPro" id="IPR050696">
    <property type="entry name" value="FtsA/MreB"/>
</dbReference>
<accession>A0ABU3BCE5</accession>
<dbReference type="PIRSF" id="PIRSF019169">
    <property type="entry name" value="PilM"/>
    <property type="match status" value="1"/>
</dbReference>
<name>A0ABU3BCE5_9GAMM</name>
<dbReference type="InterPro" id="IPR005883">
    <property type="entry name" value="PilM"/>
</dbReference>
<evidence type="ECO:0000313" key="2">
    <source>
        <dbReference type="EMBL" id="MDT0619685.1"/>
    </source>
</evidence>
<sequence length="359" mass="38084">MGLLDSITGRESPELVALDISAGRVKLLELGGSLDAPLIKAFATEALPPDAVQDRQIVEPELVAQSINRAMQKSGCRQQQAAVAVSGSAVISKIIDMPATLTEDEIEQQIGFEADAYIPYPIEDVSLDFQIMGPSPHDGDMQQVLLAACRRDNVEMRIAAVEIAGLKVRLVDVESYALQNACGLLIEQMPDKGAERTVAVVDVGATTTAVNVLHSGETIYTREQAFGGSHLVEEIQRHEGLDSSEAALARLRSGELAADYLASIVPDFAEQLAQQIDRSLQLFFSQSGEIESVEQIILTGGCALFTGLDDHVGRTLEIATASGNPLAGLKASGGARRGRVDAEAPALMVATGLALRALD</sequence>
<evidence type="ECO:0000259" key="1">
    <source>
        <dbReference type="SMART" id="SM00842"/>
    </source>
</evidence>
<dbReference type="InterPro" id="IPR043129">
    <property type="entry name" value="ATPase_NBD"/>
</dbReference>
<dbReference type="RefSeq" id="WP_311660269.1">
    <property type="nucleotide sequence ID" value="NZ_JAVRHY010000018.1"/>
</dbReference>
<keyword evidence="3" id="KW-1185">Reference proteome</keyword>
<dbReference type="Gene3D" id="3.30.1490.300">
    <property type="match status" value="1"/>
</dbReference>
<dbReference type="InterPro" id="IPR003494">
    <property type="entry name" value="SHS2_FtsA"/>
</dbReference>
<dbReference type="NCBIfam" id="TIGR01175">
    <property type="entry name" value="pilM"/>
    <property type="match status" value="1"/>
</dbReference>
<proteinExistence type="predicted"/>
<reference evidence="2 3" key="1">
    <citation type="submission" date="2023-09" db="EMBL/GenBank/DDBJ databases">
        <authorList>
            <person name="Rey-Velasco X."/>
        </authorList>
    </citation>
    <scope>NUCLEOTIDE SEQUENCE [LARGE SCALE GENOMIC DNA]</scope>
    <source>
        <strain evidence="2 3">P385</strain>
    </source>
</reference>
<dbReference type="Pfam" id="PF11104">
    <property type="entry name" value="PilM_2"/>
    <property type="match status" value="1"/>
</dbReference>
<feature type="domain" description="SHS2" evidence="1">
    <location>
        <begin position="15"/>
        <end position="182"/>
    </location>
</feature>
<organism evidence="2 3">
    <name type="scientific">Spectribacter acetivorans</name>
    <dbReference type="NCBI Taxonomy" id="3075603"/>
    <lineage>
        <taxon>Bacteria</taxon>
        <taxon>Pseudomonadati</taxon>
        <taxon>Pseudomonadota</taxon>
        <taxon>Gammaproteobacteria</taxon>
        <taxon>Salinisphaerales</taxon>
        <taxon>Salinisphaeraceae</taxon>
        <taxon>Spectribacter</taxon>
    </lineage>
</organism>
<dbReference type="EMBL" id="JAVRHY010000018">
    <property type="protein sequence ID" value="MDT0619685.1"/>
    <property type="molecule type" value="Genomic_DNA"/>
</dbReference>
<dbReference type="SMART" id="SM00842">
    <property type="entry name" value="FtsA"/>
    <property type="match status" value="1"/>
</dbReference>